<accession>A0A6J2T7T9</accession>
<comment type="cofactor">
    <cofactor evidence="2">
        <name>Mg(2+)</name>
        <dbReference type="ChEBI" id="CHEBI:18420"/>
    </cofactor>
</comment>
<dbReference type="PROSITE" id="PS00630">
    <property type="entry name" value="IMP_2"/>
    <property type="match status" value="1"/>
</dbReference>
<proteinExistence type="inferred from homology"/>
<feature type="binding site" evidence="2">
    <location>
        <position position="307"/>
    </location>
    <ligand>
        <name>Mg(2+)</name>
        <dbReference type="ChEBI" id="CHEBI:18420"/>
        <label>1</label>
        <note>catalytic</note>
    </ligand>
</feature>
<feature type="binding site" evidence="2">
    <location>
        <position position="166"/>
    </location>
    <ligand>
        <name>Mg(2+)</name>
        <dbReference type="ChEBI" id="CHEBI:18420"/>
        <label>1</label>
        <note>catalytic</note>
    </ligand>
</feature>
<comment type="similarity">
    <text evidence="1">Belongs to the inositol monophosphatase superfamily.</text>
</comment>
<dbReference type="Gene3D" id="3.30.540.10">
    <property type="entry name" value="Fructose-1,6-Bisphosphatase, subunit A, domain 1"/>
    <property type="match status" value="1"/>
</dbReference>
<feature type="binding site" evidence="2">
    <location>
        <position position="85"/>
    </location>
    <ligand>
        <name>Mg(2+)</name>
        <dbReference type="ChEBI" id="CHEBI:18420"/>
        <label>1</label>
        <note>catalytic</note>
    </ligand>
</feature>
<dbReference type="GO" id="GO:0046872">
    <property type="term" value="F:metal ion binding"/>
    <property type="evidence" value="ECO:0007669"/>
    <property type="project" value="UniProtKB-KW"/>
</dbReference>
<dbReference type="SUPFAM" id="SSF56655">
    <property type="entry name" value="Carbohydrate phosphatase"/>
    <property type="match status" value="1"/>
</dbReference>
<dbReference type="InterPro" id="IPR050725">
    <property type="entry name" value="CysQ/Inositol_MonoPase"/>
</dbReference>
<evidence type="ECO:0000256" key="2">
    <source>
        <dbReference type="PIRSR" id="PIRSR600760-2"/>
    </source>
</evidence>
<dbReference type="AlphaFoldDB" id="A0A6J2T7T9"/>
<dbReference type="Proteomes" id="UP000504634">
    <property type="component" value="Unplaced"/>
</dbReference>
<evidence type="ECO:0000313" key="3">
    <source>
        <dbReference type="Proteomes" id="UP000504634"/>
    </source>
</evidence>
<sequence length="377" mass="41286">MCDVGDSVNLLRVLINCAEKAANIARLCRSNEDLLNLLVQEKTGAEANARFEHDFKTLADVLIQETIKHDVATWFPAMREAILGEESPNFTNKLDENVTIAVGATEKDTTACLESVLTGHEQAAAALAAEVHRVVNTETELELGDLPELPEQLDYNNLGVWIDPIDATAEYISGDTIFTNFPGITSTGLDCVTVLIGVYERDTGVPVIGIVAQPFGKKLEEHVYKTSLYWGVCLSTLQAHNCNFEARDKHRKLCIFSSSEQSDILQNLIELGYEIAFSAGAGHKALKVLTHEVDVYVLSKASTFKWDTCAPQAILRALGGNIYDYKASVKQQQAIPLNYTATAEDAEEGDWKRNTGGLIAVRNVDALEALLNKLGDQ</sequence>
<dbReference type="Gene3D" id="4.10.460.10">
    <property type="entry name" value="Inositol Polyphosphate 1-phosphatase, domain 1"/>
    <property type="match status" value="1"/>
</dbReference>
<evidence type="ECO:0000313" key="4">
    <source>
        <dbReference type="RefSeq" id="XP_030371198.1"/>
    </source>
</evidence>
<dbReference type="GO" id="GO:0046854">
    <property type="term" value="P:phosphatidylinositol phosphate biosynthetic process"/>
    <property type="evidence" value="ECO:0007669"/>
    <property type="project" value="InterPro"/>
</dbReference>
<organism evidence="3 4">
    <name type="scientific">Drosophila lebanonensis</name>
    <name type="common">Fruit fly</name>
    <name type="synonym">Scaptodrosophila lebanonensis</name>
    <dbReference type="NCBI Taxonomy" id="7225"/>
    <lineage>
        <taxon>Eukaryota</taxon>
        <taxon>Metazoa</taxon>
        <taxon>Ecdysozoa</taxon>
        <taxon>Arthropoda</taxon>
        <taxon>Hexapoda</taxon>
        <taxon>Insecta</taxon>
        <taxon>Pterygota</taxon>
        <taxon>Neoptera</taxon>
        <taxon>Endopterygota</taxon>
        <taxon>Diptera</taxon>
        <taxon>Brachycera</taxon>
        <taxon>Muscomorpha</taxon>
        <taxon>Ephydroidea</taxon>
        <taxon>Drosophilidae</taxon>
        <taxon>Scaptodrosophila</taxon>
    </lineage>
</organism>
<feature type="binding site" evidence="2">
    <location>
        <position position="163"/>
    </location>
    <ligand>
        <name>Mg(2+)</name>
        <dbReference type="ChEBI" id="CHEBI:18420"/>
        <label>1</label>
        <note>catalytic</note>
    </ligand>
</feature>
<feature type="binding site" evidence="2">
    <location>
        <position position="165"/>
    </location>
    <ligand>
        <name>Mg(2+)</name>
        <dbReference type="ChEBI" id="CHEBI:18420"/>
        <label>1</label>
        <note>catalytic</note>
    </ligand>
</feature>
<reference evidence="4" key="1">
    <citation type="submission" date="2025-08" db="UniProtKB">
        <authorList>
            <consortium name="RefSeq"/>
        </authorList>
    </citation>
    <scope>IDENTIFICATION</scope>
    <source>
        <strain evidence="4">11010-0011.00</strain>
        <tissue evidence="4">Whole body</tissue>
    </source>
</reference>
<dbReference type="OrthoDB" id="9977309at2759"/>
<keyword evidence="2" id="KW-0460">Magnesium</keyword>
<keyword evidence="2" id="KW-0479">Metal-binding</keyword>
<dbReference type="Gene3D" id="3.40.190.80">
    <property type="match status" value="1"/>
</dbReference>
<dbReference type="CTD" id="3652"/>
<dbReference type="PANTHER" id="PTHR43028:SF3">
    <property type="entry name" value="INOSITOL POLYPHOSPHATE 1-PHOSPHATASE"/>
    <property type="match status" value="1"/>
</dbReference>
<evidence type="ECO:0000256" key="1">
    <source>
        <dbReference type="ARBA" id="ARBA00009759"/>
    </source>
</evidence>
<dbReference type="GO" id="GO:0004441">
    <property type="term" value="F:inositol-1,4-bisphosphate 1-phosphatase activity"/>
    <property type="evidence" value="ECO:0007669"/>
    <property type="project" value="TreeGrafter"/>
</dbReference>
<dbReference type="InterPro" id="IPR000760">
    <property type="entry name" value="Inositol_monophosphatase-like"/>
</dbReference>
<keyword evidence="3" id="KW-1185">Reference proteome</keyword>
<dbReference type="PANTHER" id="PTHR43028">
    <property type="entry name" value="3'(2'),5'-BISPHOSPHATE NUCLEOTIDASE 1"/>
    <property type="match status" value="1"/>
</dbReference>
<dbReference type="Pfam" id="PF00459">
    <property type="entry name" value="Inositol_P"/>
    <property type="match status" value="1"/>
</dbReference>
<dbReference type="GeneID" id="115621637"/>
<name>A0A6J2T7T9_DROLE</name>
<dbReference type="InterPro" id="IPR044897">
    <property type="entry name" value="INPP1_dom_1"/>
</dbReference>
<dbReference type="RefSeq" id="XP_030371198.1">
    <property type="nucleotide sequence ID" value="XM_030515338.1"/>
</dbReference>
<dbReference type="InterPro" id="IPR020550">
    <property type="entry name" value="Inositol_monophosphatase_CS"/>
</dbReference>
<gene>
    <name evidence="4" type="primary">LOC115621637</name>
</gene>
<protein>
    <submittedName>
        <fullName evidence="4">Inositol polyphosphate 1-phosphatase</fullName>
    </submittedName>
</protein>